<evidence type="ECO:0000259" key="1">
    <source>
        <dbReference type="Pfam" id="PF01609"/>
    </source>
</evidence>
<proteinExistence type="predicted"/>
<dbReference type="InterPro" id="IPR002559">
    <property type="entry name" value="Transposase_11"/>
</dbReference>
<name>A0A1S1R5M1_9ACTN</name>
<dbReference type="AlphaFoldDB" id="A0A1S1R5M1"/>
<evidence type="ECO:0000313" key="3">
    <source>
        <dbReference type="Proteomes" id="UP000179769"/>
    </source>
</evidence>
<dbReference type="EMBL" id="MAXA01000052">
    <property type="protein sequence ID" value="OHV41480.1"/>
    <property type="molecule type" value="Genomic_DNA"/>
</dbReference>
<organism evidence="2 3">
    <name type="scientific">Parafrankia soli</name>
    <dbReference type="NCBI Taxonomy" id="2599596"/>
    <lineage>
        <taxon>Bacteria</taxon>
        <taxon>Bacillati</taxon>
        <taxon>Actinomycetota</taxon>
        <taxon>Actinomycetes</taxon>
        <taxon>Frankiales</taxon>
        <taxon>Frankiaceae</taxon>
        <taxon>Parafrankia</taxon>
    </lineage>
</organism>
<dbReference type="InterPro" id="IPR051698">
    <property type="entry name" value="Transposase_11-like"/>
</dbReference>
<reference evidence="3" key="1">
    <citation type="submission" date="2016-07" db="EMBL/GenBank/DDBJ databases">
        <title>Frankia sp. NRRL B-16219 Genome sequencing.</title>
        <authorList>
            <person name="Ghodhbane-Gtari F."/>
            <person name="Swanson E."/>
            <person name="Gueddou A."/>
            <person name="Louati M."/>
            <person name="Nouioui I."/>
            <person name="Hezbri K."/>
            <person name="Abebe-Akele F."/>
            <person name="Simpson S."/>
            <person name="Morris K."/>
            <person name="Thomas K."/>
            <person name="Gtari M."/>
            <person name="Tisa L.S."/>
        </authorList>
    </citation>
    <scope>NUCLEOTIDE SEQUENCE [LARGE SCALE GENOMIC DNA]</scope>
    <source>
        <strain evidence="3">NRRL B-16219</strain>
    </source>
</reference>
<feature type="domain" description="Transposase IS4-like" evidence="1">
    <location>
        <begin position="22"/>
        <end position="231"/>
    </location>
</feature>
<evidence type="ECO:0000313" key="2">
    <source>
        <dbReference type="EMBL" id="OHV41480.1"/>
    </source>
</evidence>
<dbReference type="Proteomes" id="UP000179769">
    <property type="component" value="Unassembled WGS sequence"/>
</dbReference>
<dbReference type="NCBIfam" id="NF033564">
    <property type="entry name" value="transpos_ISAs1"/>
    <property type="match status" value="1"/>
</dbReference>
<dbReference type="Pfam" id="PF01609">
    <property type="entry name" value="DDE_Tnp_1"/>
    <property type="match status" value="1"/>
</dbReference>
<comment type="caution">
    <text evidence="2">The sequence shown here is derived from an EMBL/GenBank/DDBJ whole genome shotgun (WGS) entry which is preliminary data.</text>
</comment>
<protein>
    <recommendedName>
        <fullName evidence="1">Transposase IS4-like domain-containing protein</fullName>
    </recommendedName>
</protein>
<dbReference type="InterPro" id="IPR047647">
    <property type="entry name" value="ISAs1_transpos"/>
</dbReference>
<dbReference type="PANTHER" id="PTHR30298">
    <property type="entry name" value="H REPEAT-ASSOCIATED PREDICTED TRANSPOSASE"/>
    <property type="match status" value="1"/>
</dbReference>
<accession>A0A1S1R5M1</accession>
<gene>
    <name evidence="2" type="ORF">BBK14_32125</name>
</gene>
<dbReference type="PANTHER" id="PTHR30298:SF0">
    <property type="entry name" value="PROTEIN YBFL-RELATED"/>
    <property type="match status" value="1"/>
</dbReference>
<dbReference type="GO" id="GO:0006313">
    <property type="term" value="P:DNA transposition"/>
    <property type="evidence" value="ECO:0007669"/>
    <property type="project" value="InterPro"/>
</dbReference>
<sequence>MIALDGKVLRGAWTGENQQVTLFSAMFHREGVVVAQTQVPDGTNEITQVENLLENIAITPGQTIVTLDAAHTQRETALYLQKRGIDYLMNVKGNQPTLHAKVFSRCLPLLQEDPGNVVEERSHGRIIRWTTWTTTADGIDFPNAATVAVIRREEFDLAGRRVTKEYAFIITSLHGRHASAETIHTHVCQHWGIENRVRYVRDTTWREDANQTYSGNGPRTLAVLRNLALSLFRLHGITKVKETTEFIARDRNRALTLLAT</sequence>
<dbReference type="GO" id="GO:0004803">
    <property type="term" value="F:transposase activity"/>
    <property type="evidence" value="ECO:0007669"/>
    <property type="project" value="InterPro"/>
</dbReference>
<keyword evidence="3" id="KW-1185">Reference proteome</keyword>
<dbReference type="GO" id="GO:0003677">
    <property type="term" value="F:DNA binding"/>
    <property type="evidence" value="ECO:0007669"/>
    <property type="project" value="InterPro"/>
</dbReference>